<dbReference type="EMBL" id="QGUI02000411">
    <property type="protein sequence ID" value="MFO7194280.1"/>
    <property type="molecule type" value="Genomic_DNA"/>
</dbReference>
<dbReference type="PROSITE" id="PS00218">
    <property type="entry name" value="AMINO_ACID_PERMEASE_1"/>
    <property type="match status" value="1"/>
</dbReference>
<dbReference type="Pfam" id="PF00324">
    <property type="entry name" value="AA_permease"/>
    <property type="match status" value="1"/>
</dbReference>
<keyword evidence="6 7" id="KW-0472">Membrane</keyword>
<keyword evidence="3 7" id="KW-0812">Transmembrane</keyword>
<evidence type="ECO:0000256" key="6">
    <source>
        <dbReference type="ARBA" id="ARBA00023136"/>
    </source>
</evidence>
<keyword evidence="4" id="KW-0029">Amino-acid transport</keyword>
<proteinExistence type="predicted"/>
<reference evidence="9 10" key="1">
    <citation type="journal article" date="2021" name="BMC Genomics">
        <title>Genome-resolved metagenome and metatranscriptome analyses of thermophilic composting reveal key bacterial players and their metabolic interactions.</title>
        <authorList>
            <person name="Braga L.P.P."/>
            <person name="Pereira R.V."/>
            <person name="Martins L.F."/>
            <person name="Moura L.M.S."/>
            <person name="Sanchez F.B."/>
            <person name="Patane J.S.L."/>
            <person name="da Silva A.M."/>
            <person name="Setubal J.C."/>
        </authorList>
    </citation>
    <scope>NUCLEOTIDE SEQUENCE [LARGE SCALE GENOMIC DNA]</scope>
    <source>
        <strain evidence="9">ZC4RG45</strain>
    </source>
</reference>
<evidence type="ECO:0000256" key="4">
    <source>
        <dbReference type="ARBA" id="ARBA00022970"/>
    </source>
</evidence>
<feature type="transmembrane region" description="Helical" evidence="7">
    <location>
        <begin position="123"/>
        <end position="143"/>
    </location>
</feature>
<dbReference type="PANTHER" id="PTHR43495">
    <property type="entry name" value="GABA PERMEASE"/>
    <property type="match status" value="1"/>
</dbReference>
<keyword evidence="5 7" id="KW-1133">Transmembrane helix</keyword>
<comment type="caution">
    <text evidence="9">The sequence shown here is derived from an EMBL/GenBank/DDBJ whole genome shotgun (WGS) entry which is preliminary data.</text>
</comment>
<dbReference type="Gene3D" id="1.20.1740.10">
    <property type="entry name" value="Amino acid/polyamine transporter I"/>
    <property type="match status" value="1"/>
</dbReference>
<feature type="transmembrane region" description="Helical" evidence="7">
    <location>
        <begin position="155"/>
        <end position="175"/>
    </location>
</feature>
<evidence type="ECO:0000256" key="7">
    <source>
        <dbReference type="SAM" id="Phobius"/>
    </source>
</evidence>
<dbReference type="Proteomes" id="UP000249324">
    <property type="component" value="Unassembled WGS sequence"/>
</dbReference>
<evidence type="ECO:0000259" key="8">
    <source>
        <dbReference type="Pfam" id="PF00324"/>
    </source>
</evidence>
<keyword evidence="2" id="KW-0813">Transport</keyword>
<feature type="transmembrane region" description="Helical" evidence="7">
    <location>
        <begin position="89"/>
        <end position="111"/>
    </location>
</feature>
<dbReference type="GO" id="GO:0006865">
    <property type="term" value="P:amino acid transport"/>
    <property type="evidence" value="ECO:0007669"/>
    <property type="project" value="UniProtKB-KW"/>
</dbReference>
<comment type="subcellular location">
    <subcellularLocation>
        <location evidence="1">Membrane</location>
        <topology evidence="1">Multi-pass membrane protein</topology>
    </subcellularLocation>
</comment>
<dbReference type="InterPro" id="IPR004841">
    <property type="entry name" value="AA-permease/SLC12A_dom"/>
</dbReference>
<accession>A0ABD6FLT4</accession>
<evidence type="ECO:0000313" key="10">
    <source>
        <dbReference type="Proteomes" id="UP000249324"/>
    </source>
</evidence>
<feature type="non-terminal residue" evidence="9">
    <location>
        <position position="176"/>
    </location>
</feature>
<protein>
    <submittedName>
        <fullName evidence="9">Amino acid permease</fullName>
    </submittedName>
</protein>
<feature type="transmembrane region" description="Helical" evidence="7">
    <location>
        <begin position="21"/>
        <end position="40"/>
    </location>
</feature>
<evidence type="ECO:0000256" key="2">
    <source>
        <dbReference type="ARBA" id="ARBA00022448"/>
    </source>
</evidence>
<feature type="domain" description="Amino acid permease/ SLC12A" evidence="8">
    <location>
        <begin position="21"/>
        <end position="167"/>
    </location>
</feature>
<dbReference type="InterPro" id="IPR004840">
    <property type="entry name" value="Amino_acid_permease_CS"/>
</dbReference>
<sequence length="176" mass="18463">MPNRGELQAEVPRKGRLKSRHVTLLAIGGCIGASLFVGVGEVVRSAGAGAVLSFFLGGVIVYFVMLMLGEMTTARPELGTFVDYARVGVGGWAAFAVGWLYWYLFVAIIAFEAVVAGQVIGGWLGVPNWLCSLGVMAVFVGLNLYSARGFGEAEFLLAGIKIATILVLGVGAVGYV</sequence>
<organism evidence="9 10">
    <name type="scientific">Thermocrispum agreste</name>
    <dbReference type="NCBI Taxonomy" id="37925"/>
    <lineage>
        <taxon>Bacteria</taxon>
        <taxon>Bacillati</taxon>
        <taxon>Actinomycetota</taxon>
        <taxon>Actinomycetes</taxon>
        <taxon>Pseudonocardiales</taxon>
        <taxon>Pseudonocardiaceae</taxon>
        <taxon>Thermocrispum</taxon>
    </lineage>
</organism>
<evidence type="ECO:0000256" key="1">
    <source>
        <dbReference type="ARBA" id="ARBA00004141"/>
    </source>
</evidence>
<dbReference type="GO" id="GO:0016020">
    <property type="term" value="C:membrane"/>
    <property type="evidence" value="ECO:0007669"/>
    <property type="project" value="UniProtKB-SubCell"/>
</dbReference>
<feature type="transmembrane region" description="Helical" evidence="7">
    <location>
        <begin position="46"/>
        <end position="68"/>
    </location>
</feature>
<dbReference type="AlphaFoldDB" id="A0ABD6FLT4"/>
<name>A0ABD6FLT4_9PSEU</name>
<dbReference type="PANTHER" id="PTHR43495:SF5">
    <property type="entry name" value="GAMMA-AMINOBUTYRIC ACID PERMEASE"/>
    <property type="match status" value="1"/>
</dbReference>
<evidence type="ECO:0000313" key="9">
    <source>
        <dbReference type="EMBL" id="MFO7194280.1"/>
    </source>
</evidence>
<gene>
    <name evidence="9" type="ORF">DIU77_018730</name>
</gene>
<evidence type="ECO:0000256" key="5">
    <source>
        <dbReference type="ARBA" id="ARBA00022989"/>
    </source>
</evidence>
<evidence type="ECO:0000256" key="3">
    <source>
        <dbReference type="ARBA" id="ARBA00022692"/>
    </source>
</evidence>